<dbReference type="GO" id="GO:0046872">
    <property type="term" value="F:metal ion binding"/>
    <property type="evidence" value="ECO:0007669"/>
    <property type="project" value="UniProtKB-KW"/>
</dbReference>
<evidence type="ECO:0000256" key="4">
    <source>
        <dbReference type="ARBA" id="ARBA00005673"/>
    </source>
</evidence>
<keyword evidence="17" id="KW-0807">Transducer</keyword>
<dbReference type="InterPro" id="IPR045886">
    <property type="entry name" value="ThiF/MoeB/HesA"/>
</dbReference>
<dbReference type="InterPro" id="IPR032420">
    <property type="entry name" value="E1_4HB"/>
</dbReference>
<evidence type="ECO:0000256" key="8">
    <source>
        <dbReference type="ARBA" id="ARBA00022692"/>
    </source>
</evidence>
<dbReference type="GO" id="GO:0006511">
    <property type="term" value="P:ubiquitin-dependent protein catabolic process"/>
    <property type="evidence" value="ECO:0007669"/>
    <property type="project" value="UniProtKB-ARBA"/>
</dbReference>
<evidence type="ECO:0000259" key="26">
    <source>
        <dbReference type="PROSITE" id="PS50262"/>
    </source>
</evidence>
<dbReference type="PROSITE" id="PS50240">
    <property type="entry name" value="TRYPSIN_DOM"/>
    <property type="match status" value="2"/>
</dbReference>
<dbReference type="GO" id="GO:0019948">
    <property type="term" value="F:SUMO activating enzyme activity"/>
    <property type="evidence" value="ECO:0007669"/>
    <property type="project" value="TreeGrafter"/>
</dbReference>
<dbReference type="PROSITE" id="PS50262">
    <property type="entry name" value="G_PROTEIN_RECEP_F1_2"/>
    <property type="match status" value="1"/>
</dbReference>
<dbReference type="PROSITE" id="PS00237">
    <property type="entry name" value="G_PROTEIN_RECEP_F1_1"/>
    <property type="match status" value="1"/>
</dbReference>
<keyword evidence="9" id="KW-0479">Metal-binding</keyword>
<dbReference type="Pfam" id="PF01390">
    <property type="entry name" value="SEA"/>
    <property type="match status" value="2"/>
</dbReference>
<dbReference type="InterPro" id="IPR009003">
    <property type="entry name" value="Peptidase_S1_PA"/>
</dbReference>
<dbReference type="InterPro" id="IPR042063">
    <property type="entry name" value="Ubi_acti_E1_SCCH"/>
</dbReference>
<evidence type="ECO:0000256" key="5">
    <source>
        <dbReference type="ARBA" id="ARBA00012990"/>
    </source>
</evidence>
<dbReference type="GO" id="GO:0016020">
    <property type="term" value="C:membrane"/>
    <property type="evidence" value="ECO:0007669"/>
    <property type="project" value="UniProtKB-SubCell"/>
</dbReference>
<feature type="domain" description="SEA" evidence="24">
    <location>
        <begin position="46"/>
        <end position="166"/>
    </location>
</feature>
<dbReference type="Gene3D" id="1.10.10.2660">
    <property type="entry name" value="Ubiquitin-activating enzyme E1, SCCH domain"/>
    <property type="match status" value="1"/>
</dbReference>
<evidence type="ECO:0000256" key="20">
    <source>
        <dbReference type="ARBA" id="ARBA00064529"/>
    </source>
</evidence>
<dbReference type="InterPro" id="IPR035985">
    <property type="entry name" value="Ubiquitin-activating_enz"/>
</dbReference>
<comment type="similarity">
    <text evidence="4">Belongs to the ubiquitin-activating E1 family.</text>
</comment>
<dbReference type="FunFam" id="3.40.50.12550:FF:000001">
    <property type="entry name" value="Ubiquitin-activating enzyme E1 1"/>
    <property type="match status" value="1"/>
</dbReference>
<keyword evidence="15 23" id="KW-1133">Transmembrane helix</keyword>
<keyword evidence="19" id="KW-1015">Disulfide bond</keyword>
<dbReference type="GO" id="GO:0005737">
    <property type="term" value="C:cytoplasm"/>
    <property type="evidence" value="ECO:0007669"/>
    <property type="project" value="TreeGrafter"/>
</dbReference>
<dbReference type="InterPro" id="IPR000011">
    <property type="entry name" value="UBQ/SUMO-activ_enz_E1-like"/>
</dbReference>
<keyword evidence="18 23" id="KW-0472">Membrane</keyword>
<dbReference type="InterPro" id="IPR042302">
    <property type="entry name" value="E1_FCCH_sf"/>
</dbReference>
<feature type="transmembrane region" description="Helical" evidence="23">
    <location>
        <begin position="832"/>
        <end position="852"/>
    </location>
</feature>
<dbReference type="InterPro" id="IPR043504">
    <property type="entry name" value="Peptidase_S1_PA_chymotrypsin"/>
</dbReference>
<name>A0A836A715_SHEEP</name>
<comment type="subunit">
    <text evidence="20">Forms a thioester with UBD in cells stimulated with tumor necrosis factor-alpha (TNFa) and interferon-gamma (IFNg).</text>
</comment>
<feature type="domain" description="Peptidase S1" evidence="25">
    <location>
        <begin position="568"/>
        <end position="844"/>
    </location>
</feature>
<dbReference type="GO" id="GO:0019780">
    <property type="term" value="F:FAT10 activating enzyme activity"/>
    <property type="evidence" value="ECO:0007669"/>
    <property type="project" value="UniProtKB-ARBA"/>
</dbReference>
<feature type="domain" description="SEA" evidence="24">
    <location>
        <begin position="427"/>
        <end position="545"/>
    </location>
</feature>
<dbReference type="Proteomes" id="UP000664991">
    <property type="component" value="Unassembled WGS sequence"/>
</dbReference>
<evidence type="ECO:0000256" key="13">
    <source>
        <dbReference type="ARBA" id="ARBA00022842"/>
    </source>
</evidence>
<dbReference type="Gene3D" id="2.40.10.10">
    <property type="entry name" value="Trypsin-like serine proteases"/>
    <property type="match status" value="2"/>
</dbReference>
<evidence type="ECO:0000256" key="19">
    <source>
        <dbReference type="ARBA" id="ARBA00023157"/>
    </source>
</evidence>
<dbReference type="FunFam" id="3.40.50.720:FF:000015">
    <property type="entry name" value="Ubiquitin-activating enzyme E1 1"/>
    <property type="match status" value="1"/>
</dbReference>
<dbReference type="InterPro" id="IPR018965">
    <property type="entry name" value="Ub-activating_enz_E1_C"/>
</dbReference>
<dbReference type="Pfam" id="PF00089">
    <property type="entry name" value="Trypsin"/>
    <property type="match status" value="2"/>
</dbReference>
<dbReference type="InterPro" id="IPR038252">
    <property type="entry name" value="UBA_E1_C_sf"/>
</dbReference>
<dbReference type="InterPro" id="IPR001254">
    <property type="entry name" value="Trypsin_dom"/>
</dbReference>
<dbReference type="InterPro" id="IPR017452">
    <property type="entry name" value="GPCR_Rhodpsn_7TM"/>
</dbReference>
<evidence type="ECO:0000256" key="1">
    <source>
        <dbReference type="ARBA" id="ARBA00000488"/>
    </source>
</evidence>
<dbReference type="SMART" id="SM00200">
    <property type="entry name" value="SEA"/>
    <property type="match status" value="2"/>
</dbReference>
<evidence type="ECO:0000313" key="27">
    <source>
        <dbReference type="EMBL" id="KAG5207686.1"/>
    </source>
</evidence>
<dbReference type="Gene3D" id="3.40.50.720">
    <property type="entry name" value="NAD(P)-binding Rossmann-like Domain"/>
    <property type="match status" value="1"/>
</dbReference>
<dbReference type="CDD" id="cd01491">
    <property type="entry name" value="Ube1_repeat1"/>
    <property type="match status" value="1"/>
</dbReference>
<dbReference type="SUPFAM" id="SSF50494">
    <property type="entry name" value="Trypsin-like serine proteases"/>
    <property type="match status" value="2"/>
</dbReference>
<dbReference type="GO" id="GO:0004252">
    <property type="term" value="F:serine-type endopeptidase activity"/>
    <property type="evidence" value="ECO:0007669"/>
    <property type="project" value="InterPro"/>
</dbReference>
<keyword evidence="16" id="KW-0007">Acetylation</keyword>
<evidence type="ECO:0000256" key="2">
    <source>
        <dbReference type="ARBA" id="ARBA00004606"/>
    </source>
</evidence>
<dbReference type="Pfam" id="PF00899">
    <property type="entry name" value="ThiF"/>
    <property type="match status" value="1"/>
</dbReference>
<dbReference type="InterPro" id="IPR000276">
    <property type="entry name" value="GPCR_Rhodpsn"/>
</dbReference>
<keyword evidence="7" id="KW-0436">Ligase</keyword>
<dbReference type="PROSITE" id="PS50024">
    <property type="entry name" value="SEA"/>
    <property type="match status" value="2"/>
</dbReference>
<evidence type="ECO:0000259" key="24">
    <source>
        <dbReference type="PROSITE" id="PS50024"/>
    </source>
</evidence>
<evidence type="ECO:0000256" key="7">
    <source>
        <dbReference type="ARBA" id="ARBA00022598"/>
    </source>
</evidence>
<keyword evidence="6" id="KW-0597">Phosphoprotein</keyword>
<dbReference type="Gene3D" id="3.50.50.80">
    <property type="entry name" value="Ubiquitin-activating enzyme E1, inactive adenylation domain, subdomain 1"/>
    <property type="match status" value="1"/>
</dbReference>
<keyword evidence="17" id="KW-0675">Receptor</keyword>
<dbReference type="PROSITE" id="PS00134">
    <property type="entry name" value="TRYPSIN_HIS"/>
    <property type="match status" value="2"/>
</dbReference>
<feature type="transmembrane region" description="Helical" evidence="23">
    <location>
        <begin position="791"/>
        <end position="811"/>
    </location>
</feature>
<dbReference type="NCBIfam" id="TIGR01408">
    <property type="entry name" value="Ube1"/>
    <property type="match status" value="1"/>
</dbReference>
<proteinExistence type="inferred from homology"/>
<dbReference type="Gene3D" id="3.40.50.12550">
    <property type="entry name" value="Ubiquitin-activating enzyme E1, inactive adenylation domain, subdomain 2"/>
    <property type="match status" value="1"/>
</dbReference>
<comment type="subcellular location">
    <subcellularLocation>
        <location evidence="2">Membrane</location>
        <topology evidence="2">Single-pass type II membrane protein</topology>
    </subcellularLocation>
</comment>
<dbReference type="PANTHER" id="PTHR10953:SF186">
    <property type="entry name" value="UBIQUITIN-LIKE MODIFIER-ACTIVATING ENZYME 6"/>
    <property type="match status" value="1"/>
</dbReference>
<keyword evidence="13" id="KW-0460">Magnesium</keyword>
<evidence type="ECO:0000256" key="15">
    <source>
        <dbReference type="ARBA" id="ARBA00022989"/>
    </source>
</evidence>
<dbReference type="Pfam" id="PF00001">
    <property type="entry name" value="7tm_1"/>
    <property type="match status" value="1"/>
</dbReference>
<dbReference type="InterPro" id="IPR042449">
    <property type="entry name" value="Ub-E1_IAD_1"/>
</dbReference>
<evidence type="ECO:0000256" key="21">
    <source>
        <dbReference type="ARBA" id="ARBA00068491"/>
    </source>
</evidence>
<protein>
    <recommendedName>
        <fullName evidence="21">Ubiquitin-like modifier-activating enzyme 6</fullName>
        <ecNumber evidence="5">6.2.1.45</ecNumber>
    </recommendedName>
    <alternativeName>
        <fullName evidence="22">Ubiquitin-activating enzyme E1-like protein 2</fullName>
    </alternativeName>
</protein>
<feature type="domain" description="Peptidase S1" evidence="25">
    <location>
        <begin position="186"/>
        <end position="365"/>
    </location>
</feature>
<dbReference type="SMART" id="SM00020">
    <property type="entry name" value="Tryp_SPc"/>
    <property type="match status" value="2"/>
</dbReference>
<evidence type="ECO:0000256" key="12">
    <source>
        <dbReference type="ARBA" id="ARBA00022840"/>
    </source>
</evidence>
<comment type="catalytic activity">
    <reaction evidence="1">
        <text>ATP + ubiquitin + [E1 ubiquitin-activating enzyme]-L-cysteine = AMP + diphosphate + S-ubiquitinyl-[E1 ubiquitin-activating enzyme]-L-cysteine.</text>
        <dbReference type="EC" id="6.2.1.45"/>
    </reaction>
</comment>
<evidence type="ECO:0000259" key="25">
    <source>
        <dbReference type="PROSITE" id="PS50240"/>
    </source>
</evidence>
<comment type="pathway">
    <text evidence="3">Protein modification; protein ubiquitination.</text>
</comment>
<dbReference type="Gene3D" id="2.40.30.180">
    <property type="entry name" value="Ubiquitin-activating enzyme E1, FCCH domain"/>
    <property type="match status" value="1"/>
</dbReference>
<dbReference type="UniPathway" id="UPA00143"/>
<keyword evidence="8 23" id="KW-0812">Transmembrane</keyword>
<feature type="transmembrane region" description="Helical" evidence="23">
    <location>
        <begin position="17"/>
        <end position="42"/>
    </location>
</feature>
<feature type="transmembrane region" description="Helical" evidence="23">
    <location>
        <begin position="883"/>
        <end position="903"/>
    </location>
</feature>
<dbReference type="EC" id="6.2.1.45" evidence="5"/>
<dbReference type="GO" id="GO:0016925">
    <property type="term" value="P:protein sumoylation"/>
    <property type="evidence" value="ECO:0007669"/>
    <property type="project" value="TreeGrafter"/>
</dbReference>
<evidence type="ECO:0000256" key="14">
    <source>
        <dbReference type="ARBA" id="ARBA00022968"/>
    </source>
</evidence>
<evidence type="ECO:0000256" key="6">
    <source>
        <dbReference type="ARBA" id="ARBA00022553"/>
    </source>
</evidence>
<comment type="caution">
    <text evidence="27">The sequence shown here is derived from an EMBL/GenBank/DDBJ whole genome shotgun (WGS) entry which is preliminary data.</text>
</comment>
<evidence type="ECO:0000256" key="22">
    <source>
        <dbReference type="ARBA" id="ARBA00079238"/>
    </source>
</evidence>
<keyword evidence="10" id="KW-0547">Nucleotide-binding</keyword>
<dbReference type="Pfam" id="PF16191">
    <property type="entry name" value="E1_4HB"/>
    <property type="match status" value="1"/>
</dbReference>
<dbReference type="SUPFAM" id="SSF81321">
    <property type="entry name" value="Family A G protein-coupled receptor-like"/>
    <property type="match status" value="1"/>
</dbReference>
<dbReference type="FunFam" id="2.40.10.10:FF:000007">
    <property type="entry name" value="Transmembrane serine protease 7"/>
    <property type="match status" value="2"/>
</dbReference>
<feature type="domain" description="G-protein coupled receptors family 1 profile" evidence="26">
    <location>
        <begin position="727"/>
        <end position="914"/>
    </location>
</feature>
<gene>
    <name evidence="27" type="ORF">JEQ12_017450</name>
</gene>
<evidence type="ECO:0000313" key="28">
    <source>
        <dbReference type="Proteomes" id="UP000664991"/>
    </source>
</evidence>
<dbReference type="EMBL" id="JAEMGP010000006">
    <property type="protein sequence ID" value="KAG5207686.1"/>
    <property type="molecule type" value="Genomic_DNA"/>
</dbReference>
<dbReference type="CDD" id="cd00190">
    <property type="entry name" value="Tryp_SPc"/>
    <property type="match status" value="2"/>
</dbReference>
<dbReference type="FunFam" id="3.50.50.80:FF:000001">
    <property type="entry name" value="ubiquitin-like modifier-activating enzyme 1"/>
    <property type="match status" value="1"/>
</dbReference>
<dbReference type="CDD" id="cd01490">
    <property type="entry name" value="Ube1_repeat2"/>
    <property type="match status" value="1"/>
</dbReference>
<dbReference type="GO" id="GO:0005524">
    <property type="term" value="F:ATP binding"/>
    <property type="evidence" value="ECO:0007669"/>
    <property type="project" value="UniProtKB-KW"/>
</dbReference>
<dbReference type="SUPFAM" id="SSF69572">
    <property type="entry name" value="Activating enzymes of the ubiquitin-like proteins"/>
    <property type="match status" value="2"/>
</dbReference>
<sequence length="1986" mass="224034">MYRPARVTSASRSLNPYIVFFVVVAVVVILAVIIGLLVYFLAFDQKSSFYQSSIQILNVQYSDELSSPATEKYRTLSGNIESMITRTFKESDLKNQFVKAHVVKLRQSGNGVIADIIMKFKFTRRNNEASMKSRIESILQQMTNNSEDVTMNPTQLISLTGQDTVQLFTRECGVRSDLITLSAERIIGGIKAEEGDWPWQVSLQWSSSHRCGGALISNTWILSAAHCFRSYSDPRQWIATFGTSTTSPQQRVAVRSILIHDNYNPETHENDIALVQLDKEVTFNQYIHTVCLPEANQVISPGSTAYVTGWGSQSYSGSTVTNLQQARVNIISNYLCNAPAGYNGAVLPGMLCAGVPEGGVDACQGRVEAGCRLRELTDLKRRRLPKLPLPSLLCLLGPLLRVLLLFFDQLDLFVDDVQLLLQHHRKTYFYHHISFKVNNIDYDSKFAKPYSQEYMDLNNKIISLINETFHGSRLRRQYVTSHVVQVSRAKGKVIIHIVLKFKSYYTNTSAKFRDKIETILRQKLKGKTGSLCIDSSSFRFSDIAMPIAENFLHTCCGHRKITHSGNKIAGGMDAEEGEWPWQASLQLKRVHRCGATLISNSWLVTAAHCFIKARDPKQWNVSFGLLLSDPQIQRSVKDIIIHENYHYPSHDNDIAVVRLSSPVLYTSNIRRACLPETSYAFPSNSDVVVTGWGTLKSDDPGPLGSHRLDVINKLPSIAYKQSPPESHGLLQIQISNWTQRKEKRKKLSKMKVLLKHLTLANLLETLIVMPLDGMWNITVQWYAGELLCKVLSYLKLFSMYAPAFMMVVISLDRSLAITRPLAVKSNSKLGQFMIGLAWLLSSIFAGPQLYIFGMIHLADDSGQTEGFSQCVTHCSFPQWWHQAFYNFFTFSCLFIIPLLIMLICNAKIIFTLTRVLHQDPHSKILLYSHVICSATLKMKCNFHIFQALWNCENANTNFSSMPTESVEIDDALYSRQRYVLGDTAMQKMAKSHVFLSGMGGLGLEIAKNLVLAGIKALTIHDTEKCQAWDLGTNFFLCEDDVVNIRNRAEAVLQHIAELNPYVHVTSSSIPLNETTDLSFLDKYQCVVLTEMKLSLQKKINDFCRSQCPPIKFISADVHGIWSRLFCDFGDEFEVLDTTGEEPKEIFISDITQANPGIVTCLENRPHKLETGQFLTFREINGMTGLNGSTQQITVVSPFSFSIGDTTELEPYLHGGIAIQVKTSKTFCFESLEMQLKHPKYLIVDFSKPEAPLEIHSAMLALDQFQENYSRKPNIGCQQDSEELLKLATSISETLEEKPEVNYDIVRWLSWTAQGFLPPLAAAVGGVASQEVLKAVTGKFSPLCQWLYIEAADLVESLSKPEREEFLPRGDRYDALRACIGDTLCQKLQNLNIFLVGCGAIGCEMLKNFALLGVGTGKEKGMVTVTDPDLIEKSNLNRQFLFRPHHIQKPKSYTAADAILKINPQLKIDAHLNKVCSATEAIYNDEFYTKQDIIITALDNVEARRYVDSRCLANLRPLLDSGTMGTKGHTEVIVPHLTESYNSHRDPPEEEIPFCTLKSFPAAIEHTIQWARDKFESSFSYKPSLFNKFWQTYPSAEEVLQKIQTGHSLEGCFQVIKLLSRRPRSWSQCVELARLKFEKYFNHKALQLLHCFPLDTRLKDGSLFWQSPKRPPSPLKFDLNEPLHFSFLLNAAKLYATIYCIPFTEEDLSADILLNILSEVKIQEFKPSDKVVQTDETARKPDHVPVSSEDERNAIFQLEKAISSNEATTSDLQMAVLSFEKDDDHNGHIDFITAASNLRAKMYSIEPADRLKTKRIAGRIIPAIATSTAAVSGLVALEMIKVAGDYPFEAYKNCFLNLAIPIIVFTETSEVRKTEIRNGISFTIWDRWTIHGKEDFTLLDFINAVKEKYGIEPTMVVQGVKMLYVPIMPGHAKRLKLTMHKLVKPSAEKKYVDLTVSFAPDADGDEDLPGPPVRYYFSHDTDEQKLS</sequence>
<accession>A0A836A715</accession>
<dbReference type="SUPFAM" id="SSF82671">
    <property type="entry name" value="SEA domain"/>
    <property type="match status" value="2"/>
</dbReference>
<keyword evidence="11" id="KW-0833">Ubl conjugation pathway</keyword>
<dbReference type="Pfam" id="PF10585">
    <property type="entry name" value="UBA_E1_SCCH"/>
    <property type="match status" value="1"/>
</dbReference>
<dbReference type="InterPro" id="IPR019572">
    <property type="entry name" value="UBA_E1_SCCH"/>
</dbReference>
<evidence type="ECO:0000256" key="11">
    <source>
        <dbReference type="ARBA" id="ARBA00022786"/>
    </source>
</evidence>
<dbReference type="InterPro" id="IPR018075">
    <property type="entry name" value="UBQ-activ_enz_E1"/>
</dbReference>
<dbReference type="GO" id="GO:0004839">
    <property type="term" value="F:ubiquitin activating enzyme activity"/>
    <property type="evidence" value="ECO:0007669"/>
    <property type="project" value="UniProtKB-EC"/>
</dbReference>
<dbReference type="PRINTS" id="PR01849">
    <property type="entry name" value="UBIQUITINACT"/>
</dbReference>
<dbReference type="GO" id="GO:0004930">
    <property type="term" value="F:G protein-coupled receptor activity"/>
    <property type="evidence" value="ECO:0007669"/>
    <property type="project" value="UniProtKB-KW"/>
</dbReference>
<keyword evidence="14" id="KW-0735">Signal-anchor</keyword>
<evidence type="ECO:0000256" key="3">
    <source>
        <dbReference type="ARBA" id="ARBA00004906"/>
    </source>
</evidence>
<dbReference type="InterPro" id="IPR036364">
    <property type="entry name" value="SEA_dom_sf"/>
</dbReference>
<dbReference type="Gene3D" id="3.10.290.60">
    <property type="entry name" value="Ubiquitin-activating enzyme E1, UFD domain"/>
    <property type="match status" value="1"/>
</dbReference>
<dbReference type="InterPro" id="IPR000594">
    <property type="entry name" value="ThiF_NAD_FAD-bd"/>
</dbReference>
<dbReference type="FunFam" id="1.10.10.2660:FF:000003">
    <property type="entry name" value="ubiquitin-like modifier-activating enzyme 6 isoform X1"/>
    <property type="match status" value="1"/>
</dbReference>
<dbReference type="InterPro" id="IPR032418">
    <property type="entry name" value="E1_FCCH"/>
</dbReference>
<evidence type="ECO:0000256" key="10">
    <source>
        <dbReference type="ARBA" id="ARBA00022741"/>
    </source>
</evidence>
<dbReference type="Pfam" id="PF09358">
    <property type="entry name" value="E1_UFD"/>
    <property type="match status" value="1"/>
</dbReference>
<reference evidence="27 28" key="1">
    <citation type="submission" date="2020-12" db="EMBL/GenBank/DDBJ databases">
        <title>De novo assembly of Tibetan sheep genome.</title>
        <authorList>
            <person name="Li X."/>
        </authorList>
    </citation>
    <scope>NUCLEOTIDE SEQUENCE [LARGE SCALE GENOMIC DNA]</scope>
    <source>
        <tissue evidence="27">Heart</tissue>
    </source>
</reference>
<dbReference type="PANTHER" id="PTHR10953">
    <property type="entry name" value="UBIQUITIN-ACTIVATING ENZYME E1"/>
    <property type="match status" value="1"/>
</dbReference>
<dbReference type="InterPro" id="IPR018114">
    <property type="entry name" value="TRYPSIN_HIS"/>
</dbReference>
<dbReference type="FunFam" id="2.40.30.180:FF:000002">
    <property type="entry name" value="Ubiquitin-activating enzyme E1 2"/>
    <property type="match status" value="1"/>
</dbReference>
<evidence type="ECO:0000256" key="17">
    <source>
        <dbReference type="ARBA" id="ARBA00023040"/>
    </source>
</evidence>
<dbReference type="InterPro" id="IPR000082">
    <property type="entry name" value="SEA_dom"/>
</dbReference>
<evidence type="ECO:0000256" key="16">
    <source>
        <dbReference type="ARBA" id="ARBA00022990"/>
    </source>
</evidence>
<dbReference type="Gene3D" id="1.20.1070.10">
    <property type="entry name" value="Rhodopsin 7-helix transmembrane proteins"/>
    <property type="match status" value="1"/>
</dbReference>
<dbReference type="Pfam" id="PF16190">
    <property type="entry name" value="E1_FCCH"/>
    <property type="match status" value="1"/>
</dbReference>
<organism evidence="27 28">
    <name type="scientific">Ovis aries</name>
    <name type="common">Sheep</name>
    <dbReference type="NCBI Taxonomy" id="9940"/>
    <lineage>
        <taxon>Eukaryota</taxon>
        <taxon>Metazoa</taxon>
        <taxon>Chordata</taxon>
        <taxon>Craniata</taxon>
        <taxon>Vertebrata</taxon>
        <taxon>Euteleostomi</taxon>
        <taxon>Mammalia</taxon>
        <taxon>Eutheria</taxon>
        <taxon>Laurasiatheria</taxon>
        <taxon>Artiodactyla</taxon>
        <taxon>Ruminantia</taxon>
        <taxon>Pecora</taxon>
        <taxon>Bovidae</taxon>
        <taxon>Caprinae</taxon>
        <taxon>Ovis</taxon>
    </lineage>
</organism>
<evidence type="ECO:0000256" key="18">
    <source>
        <dbReference type="ARBA" id="ARBA00023136"/>
    </source>
</evidence>
<evidence type="ECO:0000256" key="9">
    <source>
        <dbReference type="ARBA" id="ARBA00022723"/>
    </source>
</evidence>
<dbReference type="SMART" id="SM00985">
    <property type="entry name" value="UBA_e1_C"/>
    <property type="match status" value="1"/>
</dbReference>
<dbReference type="GO" id="GO:0031510">
    <property type="term" value="C:SUMO activating enzyme complex"/>
    <property type="evidence" value="ECO:0007669"/>
    <property type="project" value="TreeGrafter"/>
</dbReference>
<keyword evidence="17" id="KW-0297">G-protein coupled receptor</keyword>
<keyword evidence="12" id="KW-0067">ATP-binding</keyword>
<dbReference type="Gene3D" id="3.30.70.960">
    <property type="entry name" value="SEA domain"/>
    <property type="match status" value="2"/>
</dbReference>
<evidence type="ECO:0000256" key="23">
    <source>
        <dbReference type="SAM" id="Phobius"/>
    </source>
</evidence>
<dbReference type="FunFam" id="3.10.290.60:FF:000003">
    <property type="entry name" value="Ubiquitin-like modifier activating enzyme 6"/>
    <property type="match status" value="1"/>
</dbReference>